<evidence type="ECO:0000313" key="1">
    <source>
        <dbReference type="EMBL" id="SVD79386.1"/>
    </source>
</evidence>
<proteinExistence type="predicted"/>
<gene>
    <name evidence="1" type="ORF">METZ01_LOCUS432240</name>
</gene>
<feature type="non-terminal residue" evidence="1">
    <location>
        <position position="57"/>
    </location>
</feature>
<protein>
    <submittedName>
        <fullName evidence="1">Uncharacterized protein</fullName>
    </submittedName>
</protein>
<reference evidence="1" key="1">
    <citation type="submission" date="2018-05" db="EMBL/GenBank/DDBJ databases">
        <authorList>
            <person name="Lanie J.A."/>
            <person name="Ng W.-L."/>
            <person name="Kazmierczak K.M."/>
            <person name="Andrzejewski T.M."/>
            <person name="Davidsen T.M."/>
            <person name="Wayne K.J."/>
            <person name="Tettelin H."/>
            <person name="Glass J.I."/>
            <person name="Rusch D."/>
            <person name="Podicherti R."/>
            <person name="Tsui H.-C.T."/>
            <person name="Winkler M.E."/>
        </authorList>
    </citation>
    <scope>NUCLEOTIDE SEQUENCE</scope>
</reference>
<organism evidence="1">
    <name type="scientific">marine metagenome</name>
    <dbReference type="NCBI Taxonomy" id="408172"/>
    <lineage>
        <taxon>unclassified sequences</taxon>
        <taxon>metagenomes</taxon>
        <taxon>ecological metagenomes</taxon>
    </lineage>
</organism>
<accession>A0A382Y7V6</accession>
<name>A0A382Y7V6_9ZZZZ</name>
<sequence>MKVKFRSHIIELPPNAKGYYFAHGMSRSSADNVQRGYLVCGHIPKNYDSHINSIMIS</sequence>
<dbReference type="EMBL" id="UINC01173667">
    <property type="protein sequence ID" value="SVD79386.1"/>
    <property type="molecule type" value="Genomic_DNA"/>
</dbReference>
<dbReference type="AlphaFoldDB" id="A0A382Y7V6"/>